<dbReference type="GO" id="GO:0005737">
    <property type="term" value="C:cytoplasm"/>
    <property type="evidence" value="ECO:0007669"/>
    <property type="project" value="TreeGrafter"/>
</dbReference>
<dbReference type="STRING" id="74649.A0A2P6P4U1"/>
<keyword evidence="7" id="KW-0460">Magnesium</keyword>
<feature type="region of interest" description="Disordered" evidence="9">
    <location>
        <begin position="1"/>
        <end position="29"/>
    </location>
</feature>
<dbReference type="Proteomes" id="UP000238479">
    <property type="component" value="Chromosome 7"/>
</dbReference>
<gene>
    <name evidence="11" type="ORF">RchiOBHm_Chr7g0189841</name>
</gene>
<dbReference type="GO" id="GO:0030422">
    <property type="term" value="P:siRNA processing"/>
    <property type="evidence" value="ECO:0007669"/>
    <property type="project" value="TreeGrafter"/>
</dbReference>
<evidence type="ECO:0000256" key="4">
    <source>
        <dbReference type="ARBA" id="ARBA00022723"/>
    </source>
</evidence>
<accession>A0A2P6P4U1</accession>
<dbReference type="FunFam" id="1.10.1520.10:FF:000004">
    <property type="entry name" value="Endoribonuclease dicer-like 1"/>
    <property type="match status" value="1"/>
</dbReference>
<protein>
    <submittedName>
        <fullName evidence="11">Putative ribonuclease III</fullName>
        <ecNumber evidence="11">3.1.26.3</ecNumber>
    </submittedName>
</protein>
<feature type="domain" description="RNase III" evidence="10">
    <location>
        <begin position="52"/>
        <end position="192"/>
    </location>
</feature>
<dbReference type="Gene3D" id="1.10.1520.10">
    <property type="entry name" value="Ribonuclease III domain"/>
    <property type="match status" value="1"/>
</dbReference>
<evidence type="ECO:0000256" key="2">
    <source>
        <dbReference type="ARBA" id="ARBA00001946"/>
    </source>
</evidence>
<dbReference type="InterPro" id="IPR014720">
    <property type="entry name" value="dsRBD_dom"/>
</dbReference>
<comment type="cofactor">
    <cofactor evidence="2">
        <name>Mg(2+)</name>
        <dbReference type="ChEBI" id="CHEBI:18420"/>
    </cofactor>
</comment>
<comment type="caution">
    <text evidence="11">The sequence shown here is derived from an EMBL/GenBank/DDBJ whole genome shotgun (WGS) entry which is preliminary data.</text>
</comment>
<dbReference type="InterPro" id="IPR036389">
    <property type="entry name" value="RNase_III_sf"/>
</dbReference>
<evidence type="ECO:0000313" key="12">
    <source>
        <dbReference type="Proteomes" id="UP000238479"/>
    </source>
</evidence>
<evidence type="ECO:0000256" key="3">
    <source>
        <dbReference type="ARBA" id="ARBA00022722"/>
    </source>
</evidence>
<dbReference type="EMBL" id="PDCK01000045">
    <property type="protein sequence ID" value="PRQ16955.1"/>
    <property type="molecule type" value="Genomic_DNA"/>
</dbReference>
<reference evidence="11 12" key="1">
    <citation type="journal article" date="2018" name="Nat. Genet.">
        <title>The Rosa genome provides new insights in the design of modern roses.</title>
        <authorList>
            <person name="Bendahmane M."/>
        </authorList>
    </citation>
    <scope>NUCLEOTIDE SEQUENCE [LARGE SCALE GENOMIC DNA]</scope>
    <source>
        <strain evidence="12">cv. Old Blush</strain>
    </source>
</reference>
<keyword evidence="4" id="KW-0479">Metal-binding</keyword>
<dbReference type="Gramene" id="PRQ16955">
    <property type="protein sequence ID" value="PRQ16955"/>
    <property type="gene ID" value="RchiOBHm_Chr7g0189841"/>
</dbReference>
<evidence type="ECO:0000256" key="5">
    <source>
        <dbReference type="ARBA" id="ARBA00022759"/>
    </source>
</evidence>
<dbReference type="PROSITE" id="PS00517">
    <property type="entry name" value="RNASE_3_1"/>
    <property type="match status" value="1"/>
</dbReference>
<evidence type="ECO:0000256" key="8">
    <source>
        <dbReference type="ARBA" id="ARBA00022884"/>
    </source>
</evidence>
<evidence type="ECO:0000259" key="10">
    <source>
        <dbReference type="PROSITE" id="PS50142"/>
    </source>
</evidence>
<evidence type="ECO:0000256" key="7">
    <source>
        <dbReference type="ARBA" id="ARBA00022842"/>
    </source>
</evidence>
<dbReference type="EC" id="3.1.26.3" evidence="11"/>
<evidence type="ECO:0000256" key="1">
    <source>
        <dbReference type="ARBA" id="ARBA00001936"/>
    </source>
</evidence>
<dbReference type="PANTHER" id="PTHR14950:SF54">
    <property type="entry name" value="RNASE II-LIKE 1"/>
    <property type="match status" value="1"/>
</dbReference>
<dbReference type="GO" id="GO:0005634">
    <property type="term" value="C:nucleus"/>
    <property type="evidence" value="ECO:0007669"/>
    <property type="project" value="TreeGrafter"/>
</dbReference>
<dbReference type="Pfam" id="PF00636">
    <property type="entry name" value="Ribonuclease_3"/>
    <property type="match status" value="1"/>
</dbReference>
<dbReference type="GO" id="GO:0046872">
    <property type="term" value="F:metal ion binding"/>
    <property type="evidence" value="ECO:0007669"/>
    <property type="project" value="UniProtKB-KW"/>
</dbReference>
<evidence type="ECO:0000313" key="11">
    <source>
        <dbReference type="EMBL" id="PRQ16955.1"/>
    </source>
</evidence>
<dbReference type="PANTHER" id="PTHR14950">
    <property type="entry name" value="DICER-RELATED"/>
    <property type="match status" value="1"/>
</dbReference>
<proteinExistence type="predicted"/>
<dbReference type="InterPro" id="IPR000999">
    <property type="entry name" value="RNase_III_dom"/>
</dbReference>
<sequence length="419" mass="47571">MEVAKHYSDQTLEEGEISPTMEAQPQETPTVHMNAVKQSLLQTESTSKEPSLDEVEEIIRYKFRNKKLLEEAFTHSSFTCGFSYERLEYVGDAVLGLLFCRAHYSLYPDLAPGKLTRLRAANVDTEKLARVALRQGFHRYLRHRKPYLVDQIQEFSRAVIEYPLHSNGLIDAPKDLADVVESTIGAVFMDCNSIEVVWHVFKGLLEPIITQETIQIHPNTQLLEMCQKNRRSLKYVDSWEKDYSVGCVIDGQIVGRGTYSLRKDVALNRAAKDALDNRWKWMENNATAIARHVTEEPSEPVLVKNMNMENSDEDAISSVEQAEEPSVSSLVPVTPGKKDMKEDLETNDTSVQGPNVLSEETTSYNETNVTPPRGQIEMHAINSLQGNGIGDEFIGLSRGQRKRLRKRQRMISAKWLTQQ</sequence>
<keyword evidence="3" id="KW-0540">Nuclease</keyword>
<dbReference type="SUPFAM" id="SSF69065">
    <property type="entry name" value="RNase III domain-like"/>
    <property type="match status" value="1"/>
</dbReference>
<dbReference type="GO" id="GO:0003723">
    <property type="term" value="F:RNA binding"/>
    <property type="evidence" value="ECO:0007669"/>
    <property type="project" value="UniProtKB-KW"/>
</dbReference>
<feature type="region of interest" description="Disordered" evidence="9">
    <location>
        <begin position="319"/>
        <end position="355"/>
    </location>
</feature>
<dbReference type="SUPFAM" id="SSF54768">
    <property type="entry name" value="dsRNA-binding domain-like"/>
    <property type="match status" value="1"/>
</dbReference>
<dbReference type="CDD" id="cd00593">
    <property type="entry name" value="RIBOc"/>
    <property type="match status" value="1"/>
</dbReference>
<evidence type="ECO:0000256" key="9">
    <source>
        <dbReference type="SAM" id="MobiDB-lite"/>
    </source>
</evidence>
<evidence type="ECO:0000256" key="6">
    <source>
        <dbReference type="ARBA" id="ARBA00022801"/>
    </source>
</evidence>
<dbReference type="AlphaFoldDB" id="A0A2P6P4U1"/>
<dbReference type="Pfam" id="PF00035">
    <property type="entry name" value="dsrm"/>
    <property type="match status" value="1"/>
</dbReference>
<dbReference type="PROSITE" id="PS50142">
    <property type="entry name" value="RNASE_3_2"/>
    <property type="match status" value="1"/>
</dbReference>
<keyword evidence="6 11" id="KW-0378">Hydrolase</keyword>
<dbReference type="GO" id="GO:0004525">
    <property type="term" value="F:ribonuclease III activity"/>
    <property type="evidence" value="ECO:0007669"/>
    <property type="project" value="UniProtKB-EC"/>
</dbReference>
<comment type="cofactor">
    <cofactor evidence="1">
        <name>Mn(2+)</name>
        <dbReference type="ChEBI" id="CHEBI:29035"/>
    </cofactor>
</comment>
<name>A0A2P6P4U1_ROSCH</name>
<organism evidence="11 12">
    <name type="scientific">Rosa chinensis</name>
    <name type="common">China rose</name>
    <dbReference type="NCBI Taxonomy" id="74649"/>
    <lineage>
        <taxon>Eukaryota</taxon>
        <taxon>Viridiplantae</taxon>
        <taxon>Streptophyta</taxon>
        <taxon>Embryophyta</taxon>
        <taxon>Tracheophyta</taxon>
        <taxon>Spermatophyta</taxon>
        <taxon>Magnoliopsida</taxon>
        <taxon>eudicotyledons</taxon>
        <taxon>Gunneridae</taxon>
        <taxon>Pentapetalae</taxon>
        <taxon>rosids</taxon>
        <taxon>fabids</taxon>
        <taxon>Rosales</taxon>
        <taxon>Rosaceae</taxon>
        <taxon>Rosoideae</taxon>
        <taxon>Rosoideae incertae sedis</taxon>
        <taxon>Rosa</taxon>
    </lineage>
</organism>
<dbReference type="Gene3D" id="3.30.160.20">
    <property type="match status" value="1"/>
</dbReference>
<dbReference type="SMART" id="SM00535">
    <property type="entry name" value="RIBOc"/>
    <property type="match status" value="1"/>
</dbReference>
<keyword evidence="5" id="KW-0255">Endonuclease</keyword>
<keyword evidence="12" id="KW-1185">Reference proteome</keyword>
<keyword evidence="8" id="KW-0694">RNA-binding</keyword>